<dbReference type="EMBL" id="CP018889">
    <property type="protein sequence ID" value="AUI70594.2"/>
    <property type="molecule type" value="Genomic_DNA"/>
</dbReference>
<dbReference type="Proteomes" id="UP000234271">
    <property type="component" value="Chromosome"/>
</dbReference>
<dbReference type="SUPFAM" id="SSF46626">
    <property type="entry name" value="Cytochrome c"/>
    <property type="match status" value="1"/>
</dbReference>
<dbReference type="GO" id="GO:0020037">
    <property type="term" value="F:heme binding"/>
    <property type="evidence" value="ECO:0007669"/>
    <property type="project" value="InterPro"/>
</dbReference>
<dbReference type="OrthoDB" id="9796294at2"/>
<evidence type="ECO:0000256" key="1">
    <source>
        <dbReference type="SAM" id="SignalP"/>
    </source>
</evidence>
<organism evidence="2 3">
    <name type="scientific">Beggiatoa leptomitoformis</name>
    <dbReference type="NCBI Taxonomy" id="288004"/>
    <lineage>
        <taxon>Bacteria</taxon>
        <taxon>Pseudomonadati</taxon>
        <taxon>Pseudomonadota</taxon>
        <taxon>Gammaproteobacteria</taxon>
        <taxon>Thiotrichales</taxon>
        <taxon>Thiotrichaceae</taxon>
        <taxon>Beggiatoa</taxon>
    </lineage>
</organism>
<feature type="chain" id="PRO_5024952174" description="Cytochrome c" evidence="1">
    <location>
        <begin position="23"/>
        <end position="118"/>
    </location>
</feature>
<dbReference type="InterPro" id="IPR036909">
    <property type="entry name" value="Cyt_c-like_dom_sf"/>
</dbReference>
<reference evidence="3" key="1">
    <citation type="submission" date="2016-12" db="EMBL/GenBank/DDBJ databases">
        <title>Complete Genome Sequence of Beggiatoa leptomitiformis D-401.</title>
        <authorList>
            <person name="Fomenkov A."/>
            <person name="Vincze T."/>
            <person name="Grabovich M."/>
            <person name="Anton B.P."/>
            <person name="Dubinina G."/>
            <person name="Orlova M."/>
            <person name="Belousova E."/>
            <person name="Roberts R.J."/>
        </authorList>
    </citation>
    <scope>NUCLEOTIDE SEQUENCE [LARGE SCALE GENOMIC DNA]</scope>
    <source>
        <strain evidence="3">D-401</strain>
    </source>
</reference>
<keyword evidence="3" id="KW-1185">Reference proteome</keyword>
<evidence type="ECO:0000313" key="2">
    <source>
        <dbReference type="EMBL" id="AUI70594.2"/>
    </source>
</evidence>
<protein>
    <recommendedName>
        <fullName evidence="4">Cytochrome c</fullName>
    </recommendedName>
</protein>
<dbReference type="RefSeq" id="WP_062153751.1">
    <property type="nucleotide sequence ID" value="NZ_CP012373.2"/>
</dbReference>
<name>A0A2N9YJD3_9GAMM</name>
<gene>
    <name evidence="2" type="ORF">BLE401_10470</name>
</gene>
<feature type="signal peptide" evidence="1">
    <location>
        <begin position="1"/>
        <end position="22"/>
    </location>
</feature>
<dbReference type="STRING" id="288004.AL038_13790"/>
<proteinExistence type="predicted"/>
<sequence length="118" mass="13949">MTQLFRTFLIFLCLLTNIAAFAIEPAQPAPTKTETIQTAFPEGKKLHDAHCVKCHQSMTFEKPDDIYSRPERIIKQYDSLKTQVQRCVTNTDLMWFEEEVDNVSHYLNEQYYHFEIKE</sequence>
<dbReference type="GO" id="GO:0009055">
    <property type="term" value="F:electron transfer activity"/>
    <property type="evidence" value="ECO:0007669"/>
    <property type="project" value="InterPro"/>
</dbReference>
<keyword evidence="1" id="KW-0732">Signal</keyword>
<evidence type="ECO:0000313" key="3">
    <source>
        <dbReference type="Proteomes" id="UP000234271"/>
    </source>
</evidence>
<dbReference type="AlphaFoldDB" id="A0A2N9YJD3"/>
<evidence type="ECO:0008006" key="4">
    <source>
        <dbReference type="Google" id="ProtNLM"/>
    </source>
</evidence>
<accession>A0A2N9YJD3</accession>